<evidence type="ECO:0000313" key="7">
    <source>
        <dbReference type="EMBL" id="GMI06048.1"/>
    </source>
</evidence>
<keyword evidence="4" id="KW-0560">Oxidoreductase</keyword>
<dbReference type="OrthoDB" id="1879366at2759"/>
<feature type="domain" description="Enoyl reductase (ER)" evidence="6">
    <location>
        <begin position="16"/>
        <end position="323"/>
    </location>
</feature>
<name>A0A9W7CC82_9STRA</name>
<comment type="similarity">
    <text evidence="5">Belongs to the zinc-containing alcohol dehydrogenase family.</text>
</comment>
<dbReference type="GO" id="GO:0016616">
    <property type="term" value="F:oxidoreductase activity, acting on the CH-OH group of donors, NAD or NADP as acceptor"/>
    <property type="evidence" value="ECO:0007669"/>
    <property type="project" value="InterPro"/>
</dbReference>
<gene>
    <name evidence="7" type="ORF">TrRE_jg3847</name>
</gene>
<dbReference type="AlphaFoldDB" id="A0A9W7CC82"/>
<accession>A0A9W7CC82</accession>
<evidence type="ECO:0000256" key="1">
    <source>
        <dbReference type="ARBA" id="ARBA00001947"/>
    </source>
</evidence>
<dbReference type="InterPro" id="IPR047109">
    <property type="entry name" value="CAD-like"/>
</dbReference>
<proteinExistence type="inferred from homology"/>
<evidence type="ECO:0000256" key="4">
    <source>
        <dbReference type="ARBA" id="ARBA00023002"/>
    </source>
</evidence>
<dbReference type="PANTHER" id="PTHR42683">
    <property type="entry name" value="ALDEHYDE REDUCTASE"/>
    <property type="match status" value="1"/>
</dbReference>
<dbReference type="Gene3D" id="3.40.50.720">
    <property type="entry name" value="NAD(P)-binding Rossmann-like Domain"/>
    <property type="match status" value="1"/>
</dbReference>
<comment type="cofactor">
    <cofactor evidence="1 5">
        <name>Zn(2+)</name>
        <dbReference type="ChEBI" id="CHEBI:29105"/>
    </cofactor>
</comment>
<dbReference type="Pfam" id="PF00107">
    <property type="entry name" value="ADH_zinc_N"/>
    <property type="match status" value="1"/>
</dbReference>
<dbReference type="InterPro" id="IPR002328">
    <property type="entry name" value="ADH_Zn_CS"/>
</dbReference>
<dbReference type="Gene3D" id="3.90.180.10">
    <property type="entry name" value="Medium-chain alcohol dehydrogenases, catalytic domain"/>
    <property type="match status" value="1"/>
</dbReference>
<dbReference type="GO" id="GO:0008270">
    <property type="term" value="F:zinc ion binding"/>
    <property type="evidence" value="ECO:0007669"/>
    <property type="project" value="InterPro"/>
</dbReference>
<evidence type="ECO:0000259" key="6">
    <source>
        <dbReference type="SMART" id="SM00829"/>
    </source>
</evidence>
<dbReference type="SUPFAM" id="SSF50129">
    <property type="entry name" value="GroES-like"/>
    <property type="match status" value="1"/>
</dbReference>
<keyword evidence="8" id="KW-1185">Reference proteome</keyword>
<organism evidence="7 8">
    <name type="scientific">Triparma retinervis</name>
    <dbReference type="NCBI Taxonomy" id="2557542"/>
    <lineage>
        <taxon>Eukaryota</taxon>
        <taxon>Sar</taxon>
        <taxon>Stramenopiles</taxon>
        <taxon>Ochrophyta</taxon>
        <taxon>Bolidophyceae</taxon>
        <taxon>Parmales</taxon>
        <taxon>Triparmaceae</taxon>
        <taxon>Triparma</taxon>
    </lineage>
</organism>
<dbReference type="InterPro" id="IPR013149">
    <property type="entry name" value="ADH-like_C"/>
</dbReference>
<dbReference type="FunFam" id="3.40.50.720:FF:000022">
    <property type="entry name" value="Cinnamyl alcohol dehydrogenase"/>
    <property type="match status" value="1"/>
</dbReference>
<evidence type="ECO:0000313" key="8">
    <source>
        <dbReference type="Proteomes" id="UP001165082"/>
    </source>
</evidence>
<dbReference type="Pfam" id="PF08240">
    <property type="entry name" value="ADH_N"/>
    <property type="match status" value="1"/>
</dbReference>
<keyword evidence="3 5" id="KW-0862">Zinc</keyword>
<dbReference type="PROSITE" id="PS00059">
    <property type="entry name" value="ADH_ZINC"/>
    <property type="match status" value="1"/>
</dbReference>
<protein>
    <recommendedName>
        <fullName evidence="6">Enoyl reductase (ER) domain-containing protein</fullName>
    </recommendedName>
</protein>
<dbReference type="EMBL" id="BRXZ01000142">
    <property type="protein sequence ID" value="GMI06048.1"/>
    <property type="molecule type" value="Genomic_DNA"/>
</dbReference>
<sequence length="405" mass="42738">MSQPESIPSLCMACDSSACDFKAVMLARRNVGPYDVEIDMKYCGVCHSDLHVAAGHMQGVTGKVKYPCVPGHELAGVAVRVGEKVTKIKVGDQVGVGCMVDSCGSCSSCKAGQEQKCSKQVATYQGKDLNGRAAVWPPKSRTLGGYSKNHVIHENFAVKIPSGYSLSAAGPVMCAGITMYDPMLQHGIKAGDSVGIVGLGGLGVMGVKLAKALGCKVSVISRSKAKEALAIKVGADKLVASSDPEDMASNLGSLDLIINTVPIYHDYSVYTPLLSKTSRIGKQVLLGLHEGIASGFALTAVTFGRSRIAASGIGGIAATQAVIDLCAKNKIYPEVEVVGCEKLNKVYQQLNDSNDEGKRYVLDLGTLKEGVVCEDPPPVLDPVKGMSPRSILATVMRDLFTARWW</sequence>
<dbReference type="SMART" id="SM00829">
    <property type="entry name" value="PKS_ER"/>
    <property type="match status" value="1"/>
</dbReference>
<evidence type="ECO:0000256" key="2">
    <source>
        <dbReference type="ARBA" id="ARBA00022723"/>
    </source>
</evidence>
<dbReference type="InterPro" id="IPR036291">
    <property type="entry name" value="NAD(P)-bd_dom_sf"/>
</dbReference>
<evidence type="ECO:0000256" key="5">
    <source>
        <dbReference type="RuleBase" id="RU361277"/>
    </source>
</evidence>
<dbReference type="CDD" id="cd05283">
    <property type="entry name" value="CAD1"/>
    <property type="match status" value="1"/>
</dbReference>
<dbReference type="InterPro" id="IPR020843">
    <property type="entry name" value="ER"/>
</dbReference>
<dbReference type="Proteomes" id="UP001165082">
    <property type="component" value="Unassembled WGS sequence"/>
</dbReference>
<reference evidence="7" key="1">
    <citation type="submission" date="2022-07" db="EMBL/GenBank/DDBJ databases">
        <title>Genome analysis of Parmales, a sister group of diatoms, reveals the evolutionary specialization of diatoms from phago-mixotrophs to photoautotrophs.</title>
        <authorList>
            <person name="Ban H."/>
            <person name="Sato S."/>
            <person name="Yoshikawa S."/>
            <person name="Kazumasa Y."/>
            <person name="Nakamura Y."/>
            <person name="Ichinomiya M."/>
            <person name="Saitoh K."/>
            <person name="Sato N."/>
            <person name="Blanc-Mathieu R."/>
            <person name="Endo H."/>
            <person name="Kuwata A."/>
            <person name="Ogata H."/>
        </authorList>
    </citation>
    <scope>NUCLEOTIDE SEQUENCE</scope>
</reference>
<keyword evidence="2 5" id="KW-0479">Metal-binding</keyword>
<comment type="caution">
    <text evidence="7">The sequence shown here is derived from an EMBL/GenBank/DDBJ whole genome shotgun (WGS) entry which is preliminary data.</text>
</comment>
<evidence type="ECO:0000256" key="3">
    <source>
        <dbReference type="ARBA" id="ARBA00022833"/>
    </source>
</evidence>
<dbReference type="SUPFAM" id="SSF51735">
    <property type="entry name" value="NAD(P)-binding Rossmann-fold domains"/>
    <property type="match status" value="1"/>
</dbReference>
<dbReference type="InterPro" id="IPR013154">
    <property type="entry name" value="ADH-like_N"/>
</dbReference>
<dbReference type="InterPro" id="IPR011032">
    <property type="entry name" value="GroES-like_sf"/>
</dbReference>